<dbReference type="InterPro" id="IPR050259">
    <property type="entry name" value="SDR"/>
</dbReference>
<gene>
    <name evidence="3" type="ORF">LCGC14_0760840</name>
</gene>
<accession>A0A0F9Q1A5</accession>
<dbReference type="FunFam" id="3.40.50.720:FF:000084">
    <property type="entry name" value="Short-chain dehydrogenase reductase"/>
    <property type="match status" value="1"/>
</dbReference>
<dbReference type="GO" id="GO:0032787">
    <property type="term" value="P:monocarboxylic acid metabolic process"/>
    <property type="evidence" value="ECO:0007669"/>
    <property type="project" value="UniProtKB-ARBA"/>
</dbReference>
<sequence>MLLRRTRRNNITQSDSAWVPIVQGTHGIRTVNRAFNSANNTVSHHKSRLLFRPGLAPAKTSPQHITNRSHIEGNTMDLNGKHALITGGGTGIGLAIARDLAAQGAVVTITGRRQEVLDSVASANMTGMAMDVRNEDDVVAKIASAVEQRGPIQICIPNAGIAEGKAVHKTDMEFWRNMMATNLDGAFLTIRESLKSMRETDWGRVVAISSMAGLRGLPGAAAYSASKHGMIGLIRSLAEDYMGQPFTFNAICPGYVDTPIVTRNTASISERAGITEEKARAIMVNSNPHKRLIEVSEVSAAARWLIGPGSQSINGQCIQVTGGHM</sequence>
<evidence type="ECO:0000313" key="3">
    <source>
        <dbReference type="EMBL" id="KKN37700.1"/>
    </source>
</evidence>
<name>A0A0F9Q1A5_9ZZZZ</name>
<proteinExistence type="inferred from homology"/>
<dbReference type="SMART" id="SM00822">
    <property type="entry name" value="PKS_KR"/>
    <property type="match status" value="1"/>
</dbReference>
<protein>
    <recommendedName>
        <fullName evidence="2">Ketoreductase domain-containing protein</fullName>
    </recommendedName>
</protein>
<evidence type="ECO:0000259" key="2">
    <source>
        <dbReference type="SMART" id="SM00822"/>
    </source>
</evidence>
<dbReference type="AlphaFoldDB" id="A0A0F9Q1A5"/>
<dbReference type="InterPro" id="IPR020904">
    <property type="entry name" value="Sc_DH/Rdtase_CS"/>
</dbReference>
<dbReference type="Gene3D" id="3.40.50.720">
    <property type="entry name" value="NAD(P)-binding Rossmann-like Domain"/>
    <property type="match status" value="1"/>
</dbReference>
<dbReference type="PRINTS" id="PR00080">
    <property type="entry name" value="SDRFAMILY"/>
</dbReference>
<dbReference type="CDD" id="cd05233">
    <property type="entry name" value="SDR_c"/>
    <property type="match status" value="1"/>
</dbReference>
<comment type="similarity">
    <text evidence="1">Belongs to the short-chain dehydrogenases/reductases (SDR) family.</text>
</comment>
<reference evidence="3" key="1">
    <citation type="journal article" date="2015" name="Nature">
        <title>Complex archaea that bridge the gap between prokaryotes and eukaryotes.</title>
        <authorList>
            <person name="Spang A."/>
            <person name="Saw J.H."/>
            <person name="Jorgensen S.L."/>
            <person name="Zaremba-Niedzwiedzka K."/>
            <person name="Martijn J."/>
            <person name="Lind A.E."/>
            <person name="van Eijk R."/>
            <person name="Schleper C."/>
            <person name="Guy L."/>
            <person name="Ettema T.J."/>
        </authorList>
    </citation>
    <scope>NUCLEOTIDE SEQUENCE</scope>
</reference>
<dbReference type="PANTHER" id="PTHR42879:SF2">
    <property type="entry name" value="3-OXOACYL-[ACYL-CARRIER-PROTEIN] REDUCTASE FABG"/>
    <property type="match status" value="1"/>
</dbReference>
<dbReference type="InterPro" id="IPR036291">
    <property type="entry name" value="NAD(P)-bd_dom_sf"/>
</dbReference>
<dbReference type="EMBL" id="LAZR01001877">
    <property type="protein sequence ID" value="KKN37700.1"/>
    <property type="molecule type" value="Genomic_DNA"/>
</dbReference>
<evidence type="ECO:0000256" key="1">
    <source>
        <dbReference type="ARBA" id="ARBA00006484"/>
    </source>
</evidence>
<dbReference type="PANTHER" id="PTHR42879">
    <property type="entry name" value="3-OXOACYL-(ACYL-CARRIER-PROTEIN) REDUCTASE"/>
    <property type="match status" value="1"/>
</dbReference>
<dbReference type="PRINTS" id="PR00081">
    <property type="entry name" value="GDHRDH"/>
</dbReference>
<dbReference type="InterPro" id="IPR057326">
    <property type="entry name" value="KR_dom"/>
</dbReference>
<dbReference type="Pfam" id="PF00106">
    <property type="entry name" value="adh_short"/>
    <property type="match status" value="1"/>
</dbReference>
<feature type="domain" description="Ketoreductase" evidence="2">
    <location>
        <begin position="81"/>
        <end position="259"/>
    </location>
</feature>
<dbReference type="InterPro" id="IPR002347">
    <property type="entry name" value="SDR_fam"/>
</dbReference>
<comment type="caution">
    <text evidence="3">The sequence shown here is derived from an EMBL/GenBank/DDBJ whole genome shotgun (WGS) entry which is preliminary data.</text>
</comment>
<dbReference type="PROSITE" id="PS00061">
    <property type="entry name" value="ADH_SHORT"/>
    <property type="match status" value="1"/>
</dbReference>
<dbReference type="SUPFAM" id="SSF51735">
    <property type="entry name" value="NAD(P)-binding Rossmann-fold domains"/>
    <property type="match status" value="1"/>
</dbReference>
<organism evidence="3">
    <name type="scientific">marine sediment metagenome</name>
    <dbReference type="NCBI Taxonomy" id="412755"/>
    <lineage>
        <taxon>unclassified sequences</taxon>
        <taxon>metagenomes</taxon>
        <taxon>ecological metagenomes</taxon>
    </lineage>
</organism>